<keyword evidence="1" id="KW-0472">Membrane</keyword>
<protein>
    <submittedName>
        <fullName evidence="2">Uncharacterized protein</fullName>
    </submittedName>
</protein>
<keyword evidence="1" id="KW-1133">Transmembrane helix</keyword>
<comment type="caution">
    <text evidence="2">The sequence shown here is derived from an EMBL/GenBank/DDBJ whole genome shotgun (WGS) entry which is preliminary data.</text>
</comment>
<accession>A0A5B7JQN1</accession>
<dbReference type="AlphaFoldDB" id="A0A5B7JQN1"/>
<feature type="transmembrane region" description="Helical" evidence="1">
    <location>
        <begin position="94"/>
        <end position="118"/>
    </location>
</feature>
<evidence type="ECO:0000256" key="1">
    <source>
        <dbReference type="SAM" id="Phobius"/>
    </source>
</evidence>
<keyword evidence="1" id="KW-0812">Transmembrane</keyword>
<proteinExistence type="predicted"/>
<gene>
    <name evidence="2" type="ORF">E2C01_095753</name>
</gene>
<sequence>MRNLRQLSSENQHQELNPETTAGVFAETHLVLDDIRGTPLSLCRVVGIHVITKNRLGEYVVSGLSVAQAVVMLGVNVVCLGIVARMLFMPIPLWFFMVLFSIVCGFAFCVFAFIHTFYNARRMQRYMTAFGSVPVSVGRGRAVMSGVCYPMLASVTVYLLLPEWIMAFPSVLMTSAVPALLDAYMRCFTMGLRDKLQCLAREVRRRDSWTTREVRDVSLRWVAATQLLVEHNKVE</sequence>
<feature type="transmembrane region" description="Helical" evidence="1">
    <location>
        <begin position="167"/>
        <end position="185"/>
    </location>
</feature>
<reference evidence="2 3" key="1">
    <citation type="submission" date="2019-05" db="EMBL/GenBank/DDBJ databases">
        <title>Another draft genome of Portunus trituberculatus and its Hox gene families provides insights of decapod evolution.</title>
        <authorList>
            <person name="Jeong J.-H."/>
            <person name="Song I."/>
            <person name="Kim S."/>
            <person name="Choi T."/>
            <person name="Kim D."/>
            <person name="Ryu S."/>
            <person name="Kim W."/>
        </authorList>
    </citation>
    <scope>NUCLEOTIDE SEQUENCE [LARGE SCALE GENOMIC DNA]</scope>
    <source>
        <tissue evidence="2">Muscle</tissue>
    </source>
</reference>
<evidence type="ECO:0000313" key="2">
    <source>
        <dbReference type="EMBL" id="MPD00292.1"/>
    </source>
</evidence>
<name>A0A5B7JQN1_PORTR</name>
<evidence type="ECO:0000313" key="3">
    <source>
        <dbReference type="Proteomes" id="UP000324222"/>
    </source>
</evidence>
<organism evidence="2 3">
    <name type="scientific">Portunus trituberculatus</name>
    <name type="common">Swimming crab</name>
    <name type="synonym">Neptunus trituberculatus</name>
    <dbReference type="NCBI Taxonomy" id="210409"/>
    <lineage>
        <taxon>Eukaryota</taxon>
        <taxon>Metazoa</taxon>
        <taxon>Ecdysozoa</taxon>
        <taxon>Arthropoda</taxon>
        <taxon>Crustacea</taxon>
        <taxon>Multicrustacea</taxon>
        <taxon>Malacostraca</taxon>
        <taxon>Eumalacostraca</taxon>
        <taxon>Eucarida</taxon>
        <taxon>Decapoda</taxon>
        <taxon>Pleocyemata</taxon>
        <taxon>Brachyura</taxon>
        <taxon>Eubrachyura</taxon>
        <taxon>Portunoidea</taxon>
        <taxon>Portunidae</taxon>
        <taxon>Portuninae</taxon>
        <taxon>Portunus</taxon>
    </lineage>
</organism>
<feature type="transmembrane region" description="Helical" evidence="1">
    <location>
        <begin position="59"/>
        <end position="88"/>
    </location>
</feature>
<dbReference type="EMBL" id="VSRR010122251">
    <property type="protein sequence ID" value="MPD00292.1"/>
    <property type="molecule type" value="Genomic_DNA"/>
</dbReference>
<feature type="transmembrane region" description="Helical" evidence="1">
    <location>
        <begin position="142"/>
        <end position="161"/>
    </location>
</feature>
<dbReference type="Proteomes" id="UP000324222">
    <property type="component" value="Unassembled WGS sequence"/>
</dbReference>
<keyword evidence="3" id="KW-1185">Reference proteome</keyword>